<comment type="caution">
    <text evidence="13">The sequence shown here is derived from an EMBL/GenBank/DDBJ whole genome shotgun (WGS) entry which is preliminary data.</text>
</comment>
<dbReference type="GO" id="GO:0045454">
    <property type="term" value="P:cell redox homeostasis"/>
    <property type="evidence" value="ECO:0007669"/>
    <property type="project" value="TreeGrafter"/>
</dbReference>
<dbReference type="GO" id="GO:0008379">
    <property type="term" value="F:thioredoxin peroxidase activity"/>
    <property type="evidence" value="ECO:0007669"/>
    <property type="project" value="TreeGrafter"/>
</dbReference>
<proteinExistence type="inferred from homology"/>
<keyword evidence="14" id="KW-1185">Reference proteome</keyword>
<dbReference type="PANTHER" id="PTHR10681:SF171">
    <property type="entry name" value="PEROXIREDOXIN 4"/>
    <property type="match status" value="1"/>
</dbReference>
<dbReference type="CDD" id="cd02947">
    <property type="entry name" value="TRX_family"/>
    <property type="match status" value="1"/>
</dbReference>
<dbReference type="InterPro" id="IPR013766">
    <property type="entry name" value="Thioredoxin_domain"/>
</dbReference>
<evidence type="ECO:0000256" key="7">
    <source>
        <dbReference type="ARBA" id="ARBA00023284"/>
    </source>
</evidence>
<dbReference type="EMBL" id="CAUYUE010000006">
    <property type="protein sequence ID" value="CAK0781867.1"/>
    <property type="molecule type" value="Genomic_DNA"/>
</dbReference>
<feature type="domain" description="Ig-like" evidence="11">
    <location>
        <begin position="103"/>
        <end position="184"/>
    </location>
</feature>
<dbReference type="PROSITE" id="PS51352">
    <property type="entry name" value="THIOREDOXIN_2"/>
    <property type="match status" value="2"/>
</dbReference>
<keyword evidence="7" id="KW-0676">Redox-active center</keyword>
<evidence type="ECO:0000256" key="1">
    <source>
        <dbReference type="ARBA" id="ARBA00009796"/>
    </source>
</evidence>
<keyword evidence="4" id="KW-0049">Antioxidant</keyword>
<dbReference type="GO" id="GO:0005829">
    <property type="term" value="C:cytosol"/>
    <property type="evidence" value="ECO:0007669"/>
    <property type="project" value="TreeGrafter"/>
</dbReference>
<dbReference type="Pfam" id="PF00085">
    <property type="entry name" value="Thioredoxin"/>
    <property type="match status" value="1"/>
</dbReference>
<protein>
    <recommendedName>
        <fullName evidence="2">thioredoxin-dependent peroxiredoxin</fullName>
        <ecNumber evidence="2">1.11.1.24</ecNumber>
    </recommendedName>
</protein>
<keyword evidence="3" id="KW-0575">Peroxidase</keyword>
<evidence type="ECO:0000313" key="14">
    <source>
        <dbReference type="Proteomes" id="UP001314263"/>
    </source>
</evidence>
<evidence type="ECO:0000256" key="6">
    <source>
        <dbReference type="ARBA" id="ARBA00023157"/>
    </source>
</evidence>
<evidence type="ECO:0000259" key="12">
    <source>
        <dbReference type="PROSITE" id="PS51352"/>
    </source>
</evidence>
<dbReference type="PANTHER" id="PTHR10681">
    <property type="entry name" value="THIOREDOXIN PEROXIDASE"/>
    <property type="match status" value="1"/>
</dbReference>
<feature type="domain" description="Thioredoxin" evidence="12">
    <location>
        <begin position="57"/>
        <end position="215"/>
    </location>
</feature>
<dbReference type="Pfam" id="PF00578">
    <property type="entry name" value="AhpC-TSA"/>
    <property type="match status" value="1"/>
</dbReference>
<dbReference type="InterPro" id="IPR036249">
    <property type="entry name" value="Thioredoxin-like_sf"/>
</dbReference>
<organism evidence="13 14">
    <name type="scientific">Coccomyxa viridis</name>
    <dbReference type="NCBI Taxonomy" id="1274662"/>
    <lineage>
        <taxon>Eukaryota</taxon>
        <taxon>Viridiplantae</taxon>
        <taxon>Chlorophyta</taxon>
        <taxon>core chlorophytes</taxon>
        <taxon>Trebouxiophyceae</taxon>
        <taxon>Trebouxiophyceae incertae sedis</taxon>
        <taxon>Coccomyxaceae</taxon>
        <taxon>Coccomyxa</taxon>
    </lineage>
</organism>
<keyword evidence="5" id="KW-0560">Oxidoreductase</keyword>
<dbReference type="GO" id="GO:0006979">
    <property type="term" value="P:response to oxidative stress"/>
    <property type="evidence" value="ECO:0007669"/>
    <property type="project" value="TreeGrafter"/>
</dbReference>
<comment type="function">
    <text evidence="8">Thiol-specific peroxidase that catalyzes the reduction of hydrogen peroxide and organic hydroperoxides to water and alcohols, respectively. Plays a role in cell protection against oxidative stress by detoxifying peroxides. May be an antioxidant enzyme particularly in the developing shoot and photosynthesizing leaf.</text>
</comment>
<feature type="region of interest" description="Disordered" evidence="10">
    <location>
        <begin position="1"/>
        <end position="44"/>
    </location>
</feature>
<evidence type="ECO:0000256" key="4">
    <source>
        <dbReference type="ARBA" id="ARBA00022862"/>
    </source>
</evidence>
<comment type="similarity">
    <text evidence="1">Belongs to the peroxiredoxin family. AhpC/Prx1 subfamily.</text>
</comment>
<evidence type="ECO:0000256" key="10">
    <source>
        <dbReference type="SAM" id="MobiDB-lite"/>
    </source>
</evidence>
<dbReference type="EC" id="1.11.1.24" evidence="2"/>
<sequence>MCDISKAPPKHQPPAVSKPASAPRHANGQDPQKKRAYTTLEDEEDRYGGVLYPEPSARIGRPAPPFTAEAAVDGDIGTVSLEDYKGKYVVLFFYPKDFTFVCPTEIIAFSDRSEEFKDLNCEVIAASTDTPEVHLAWIKTPRNKGGLGHIKIPIIADVKKEIAAKYGCLSEDDGVAFRGTYLINPEGVLEHITVNNYGIGRNIDETKRILQATQFVAEHGEVCPAGWNPGSKSMKGDHIGSQEYFGSVGKEEPQEVDFGTKIRSIKDKSDLQQTIQGPKPAVVEFFAPWCGKCRQIAPFVEELQEKYPDVTFAKADTTAEPIEPLLQEHGIKILPTFKFFVKGKEVAQPISGYKKGPLEDAIKQLASS</sequence>
<name>A0AAV1I4M8_9CHLO</name>
<dbReference type="Pfam" id="PF10417">
    <property type="entry name" value="1-cysPrx_C"/>
    <property type="match status" value="1"/>
</dbReference>
<dbReference type="SUPFAM" id="SSF52833">
    <property type="entry name" value="Thioredoxin-like"/>
    <property type="match status" value="2"/>
</dbReference>
<dbReference type="CDD" id="cd03015">
    <property type="entry name" value="PRX_Typ2cys"/>
    <property type="match status" value="1"/>
</dbReference>
<evidence type="ECO:0000256" key="3">
    <source>
        <dbReference type="ARBA" id="ARBA00022559"/>
    </source>
</evidence>
<dbReference type="InterPro" id="IPR000866">
    <property type="entry name" value="AhpC/TSA"/>
</dbReference>
<dbReference type="Gene3D" id="3.40.30.10">
    <property type="entry name" value="Glutaredoxin"/>
    <property type="match status" value="2"/>
</dbReference>
<dbReference type="GO" id="GO:0042744">
    <property type="term" value="P:hydrogen peroxide catabolic process"/>
    <property type="evidence" value="ECO:0007669"/>
    <property type="project" value="TreeGrafter"/>
</dbReference>
<gene>
    <name evidence="13" type="ORF">CVIRNUC_005491</name>
</gene>
<comment type="catalytic activity">
    <reaction evidence="9">
        <text>a hydroperoxide + [thioredoxin]-dithiol = an alcohol + [thioredoxin]-disulfide + H2O</text>
        <dbReference type="Rhea" id="RHEA:62620"/>
        <dbReference type="Rhea" id="RHEA-COMP:10698"/>
        <dbReference type="Rhea" id="RHEA-COMP:10700"/>
        <dbReference type="ChEBI" id="CHEBI:15377"/>
        <dbReference type="ChEBI" id="CHEBI:29950"/>
        <dbReference type="ChEBI" id="CHEBI:30879"/>
        <dbReference type="ChEBI" id="CHEBI:35924"/>
        <dbReference type="ChEBI" id="CHEBI:50058"/>
        <dbReference type="EC" id="1.11.1.24"/>
    </reaction>
</comment>
<keyword evidence="6" id="KW-1015">Disulfide bond</keyword>
<evidence type="ECO:0000313" key="13">
    <source>
        <dbReference type="EMBL" id="CAK0781867.1"/>
    </source>
</evidence>
<dbReference type="InterPro" id="IPR050217">
    <property type="entry name" value="Peroxiredoxin"/>
</dbReference>
<dbReference type="GO" id="GO:0033554">
    <property type="term" value="P:cellular response to stress"/>
    <property type="evidence" value="ECO:0007669"/>
    <property type="project" value="TreeGrafter"/>
</dbReference>
<evidence type="ECO:0000256" key="8">
    <source>
        <dbReference type="ARBA" id="ARBA00045169"/>
    </source>
</evidence>
<dbReference type="PROSITE" id="PS50835">
    <property type="entry name" value="IG_LIKE"/>
    <property type="match status" value="1"/>
</dbReference>
<dbReference type="InterPro" id="IPR019479">
    <property type="entry name" value="Peroxiredoxin_C"/>
</dbReference>
<evidence type="ECO:0000256" key="9">
    <source>
        <dbReference type="ARBA" id="ARBA00049091"/>
    </source>
</evidence>
<evidence type="ECO:0000259" key="11">
    <source>
        <dbReference type="PROSITE" id="PS50835"/>
    </source>
</evidence>
<evidence type="ECO:0000256" key="5">
    <source>
        <dbReference type="ARBA" id="ARBA00023002"/>
    </source>
</evidence>
<evidence type="ECO:0000256" key="2">
    <source>
        <dbReference type="ARBA" id="ARBA00013017"/>
    </source>
</evidence>
<dbReference type="AlphaFoldDB" id="A0AAV1I4M8"/>
<feature type="domain" description="Thioredoxin" evidence="12">
    <location>
        <begin position="246"/>
        <end position="368"/>
    </location>
</feature>
<dbReference type="FunFam" id="3.40.30.10:FF:000003">
    <property type="entry name" value="Peroxiredoxin 1"/>
    <property type="match status" value="1"/>
</dbReference>
<accession>A0AAV1I4M8</accession>
<dbReference type="PRINTS" id="PR00421">
    <property type="entry name" value="THIOREDOXIN"/>
</dbReference>
<dbReference type="InterPro" id="IPR007110">
    <property type="entry name" value="Ig-like_dom"/>
</dbReference>
<reference evidence="13 14" key="1">
    <citation type="submission" date="2023-10" db="EMBL/GenBank/DDBJ databases">
        <authorList>
            <person name="Maclean D."/>
            <person name="Macfadyen A."/>
        </authorList>
    </citation>
    <scope>NUCLEOTIDE SEQUENCE [LARGE SCALE GENOMIC DNA]</scope>
</reference>
<dbReference type="Proteomes" id="UP001314263">
    <property type="component" value="Unassembled WGS sequence"/>
</dbReference>